<dbReference type="Proteomes" id="UP000501094">
    <property type="component" value="Chromosome"/>
</dbReference>
<keyword evidence="2" id="KW-0808">Transferase</keyword>
<reference evidence="2 3" key="1">
    <citation type="journal article" date="2020" name="Nat. Microbiol.">
        <title>Lysogenic host-virus interactions in SAR11 marine bacteria.</title>
        <authorList>
            <person name="Morris R.M."/>
            <person name="Cain K.R."/>
            <person name="Hvorecny K.L."/>
            <person name="Kollman J.M."/>
        </authorList>
    </citation>
    <scope>NUCLEOTIDE SEQUENCE [LARGE SCALE GENOMIC DNA]</scope>
    <source>
        <strain evidence="2 3">NP1</strain>
    </source>
</reference>
<dbReference type="CDD" id="cd04179">
    <property type="entry name" value="DPM_DPG-synthase_like"/>
    <property type="match status" value="1"/>
</dbReference>
<dbReference type="PANTHER" id="PTHR48090:SF7">
    <property type="entry name" value="RFBJ PROTEIN"/>
    <property type="match status" value="1"/>
</dbReference>
<dbReference type="AlphaFoldDB" id="A0A6H1Q2R9"/>
<dbReference type="KEGG" id="peg:E5R92_03250"/>
<dbReference type="SUPFAM" id="SSF53448">
    <property type="entry name" value="Nucleotide-diphospho-sugar transferases"/>
    <property type="match status" value="1"/>
</dbReference>
<keyword evidence="3" id="KW-1185">Reference proteome</keyword>
<evidence type="ECO:0000259" key="1">
    <source>
        <dbReference type="Pfam" id="PF00535"/>
    </source>
</evidence>
<organism evidence="2 3">
    <name type="scientific">Candidatus Pelagibacter giovannonii</name>
    <dbReference type="NCBI Taxonomy" id="2563896"/>
    <lineage>
        <taxon>Bacteria</taxon>
        <taxon>Pseudomonadati</taxon>
        <taxon>Pseudomonadota</taxon>
        <taxon>Alphaproteobacteria</taxon>
        <taxon>Candidatus Pelagibacterales</taxon>
        <taxon>Candidatus Pelagibacteraceae</taxon>
        <taxon>Candidatus Pelagibacter</taxon>
    </lineage>
</organism>
<feature type="domain" description="Glycosyltransferase 2-like" evidence="1">
    <location>
        <begin position="7"/>
        <end position="174"/>
    </location>
</feature>
<dbReference type="InterPro" id="IPR029044">
    <property type="entry name" value="Nucleotide-diphossugar_trans"/>
</dbReference>
<dbReference type="GO" id="GO:0016740">
    <property type="term" value="F:transferase activity"/>
    <property type="evidence" value="ECO:0007669"/>
    <property type="project" value="UniProtKB-KW"/>
</dbReference>
<sequence length="235" mass="27298">MKDLKITIIIPLYNEEKTIIKLLKKIINLKKINFEIIVVNDGSSDDSLNLVKKFSKKNKIVLISHKKNYGKGAAIKSARKFITGNIVIIQDADLEYNPKDYFKLIKPIKENKYKVVYGSRVLNRKRYSSVGFTSMFRVFGNHVLTLISNILNLQKLTDAHTCYKVFSYEVFKRIKLEENGFEFCPEITTKISKLRLKIKEVPISYTGRKYNEGKKIKSIDAIKALIALIKYNYFR</sequence>
<dbReference type="InterPro" id="IPR050256">
    <property type="entry name" value="Glycosyltransferase_2"/>
</dbReference>
<evidence type="ECO:0000313" key="3">
    <source>
        <dbReference type="Proteomes" id="UP000501094"/>
    </source>
</evidence>
<evidence type="ECO:0000313" key="2">
    <source>
        <dbReference type="EMBL" id="QIZ20800.1"/>
    </source>
</evidence>
<name>A0A6H1Q2R9_9PROT</name>
<dbReference type="PANTHER" id="PTHR48090">
    <property type="entry name" value="UNDECAPRENYL-PHOSPHATE 4-DEOXY-4-FORMAMIDO-L-ARABINOSE TRANSFERASE-RELATED"/>
    <property type="match status" value="1"/>
</dbReference>
<protein>
    <submittedName>
        <fullName evidence="2">Glycosyltransferase family 2 protein</fullName>
    </submittedName>
</protein>
<dbReference type="Gene3D" id="3.90.550.10">
    <property type="entry name" value="Spore Coat Polysaccharide Biosynthesis Protein SpsA, Chain A"/>
    <property type="match status" value="1"/>
</dbReference>
<dbReference type="EMBL" id="CP038852">
    <property type="protein sequence ID" value="QIZ20800.1"/>
    <property type="molecule type" value="Genomic_DNA"/>
</dbReference>
<accession>A0A6H1Q2R9</accession>
<gene>
    <name evidence="2" type="ORF">E5R92_03250</name>
</gene>
<proteinExistence type="predicted"/>
<dbReference type="Pfam" id="PF00535">
    <property type="entry name" value="Glycos_transf_2"/>
    <property type="match status" value="1"/>
</dbReference>
<dbReference type="InterPro" id="IPR001173">
    <property type="entry name" value="Glyco_trans_2-like"/>
</dbReference>